<dbReference type="InterPro" id="IPR019887">
    <property type="entry name" value="Tscrpt_reg_AsnC/Lrp_C"/>
</dbReference>
<keyword evidence="3" id="KW-0804">Transcription</keyword>
<dbReference type="Pfam" id="PF13404">
    <property type="entry name" value="HTH_AsnC-type"/>
    <property type="match status" value="1"/>
</dbReference>
<dbReference type="InterPro" id="IPR036390">
    <property type="entry name" value="WH_DNA-bd_sf"/>
</dbReference>
<dbReference type="PANTHER" id="PTHR30154">
    <property type="entry name" value="LEUCINE-RESPONSIVE REGULATORY PROTEIN"/>
    <property type="match status" value="1"/>
</dbReference>
<dbReference type="Proteomes" id="UP000522864">
    <property type="component" value="Unassembled WGS sequence"/>
</dbReference>
<name>A0A7Y7WPP9_9PSED</name>
<dbReference type="InterPro" id="IPR036388">
    <property type="entry name" value="WH-like_DNA-bd_sf"/>
</dbReference>
<dbReference type="Pfam" id="PF01037">
    <property type="entry name" value="AsnC_trans_reg"/>
    <property type="match status" value="1"/>
</dbReference>
<proteinExistence type="predicted"/>
<dbReference type="InterPro" id="IPR000485">
    <property type="entry name" value="AsnC-type_HTH_dom"/>
</dbReference>
<evidence type="ECO:0000313" key="5">
    <source>
        <dbReference type="EMBL" id="NWB85102.1"/>
    </source>
</evidence>
<dbReference type="PRINTS" id="PR00033">
    <property type="entry name" value="HTHASNC"/>
</dbReference>
<keyword evidence="2" id="KW-0238">DNA-binding</keyword>
<dbReference type="RefSeq" id="WP_152738010.1">
    <property type="nucleotide sequence ID" value="NZ_JACAQA010000005.1"/>
</dbReference>
<dbReference type="EMBL" id="JACAQA010000005">
    <property type="protein sequence ID" value="NWB85102.1"/>
    <property type="molecule type" value="Genomic_DNA"/>
</dbReference>
<organism evidence="5 6">
    <name type="scientific">Pseudomonas gingeri</name>
    <dbReference type="NCBI Taxonomy" id="117681"/>
    <lineage>
        <taxon>Bacteria</taxon>
        <taxon>Pseudomonadati</taxon>
        <taxon>Pseudomonadota</taxon>
        <taxon>Gammaproteobacteria</taxon>
        <taxon>Pseudomonadales</taxon>
        <taxon>Pseudomonadaceae</taxon>
        <taxon>Pseudomonas</taxon>
    </lineage>
</organism>
<evidence type="ECO:0000259" key="4">
    <source>
        <dbReference type="PROSITE" id="PS50956"/>
    </source>
</evidence>
<protein>
    <submittedName>
        <fullName evidence="5">Lrp/AsnC family transcriptional regulator</fullName>
    </submittedName>
</protein>
<evidence type="ECO:0000256" key="2">
    <source>
        <dbReference type="ARBA" id="ARBA00023125"/>
    </source>
</evidence>
<dbReference type="Gene3D" id="3.30.70.920">
    <property type="match status" value="1"/>
</dbReference>
<dbReference type="PROSITE" id="PS50956">
    <property type="entry name" value="HTH_ASNC_2"/>
    <property type="match status" value="1"/>
</dbReference>
<dbReference type="PANTHER" id="PTHR30154:SF34">
    <property type="entry name" value="TRANSCRIPTIONAL REGULATOR AZLB"/>
    <property type="match status" value="1"/>
</dbReference>
<gene>
    <name evidence="5" type="ORF">HX830_09440</name>
</gene>
<dbReference type="GO" id="GO:0043565">
    <property type="term" value="F:sequence-specific DNA binding"/>
    <property type="evidence" value="ECO:0007669"/>
    <property type="project" value="InterPro"/>
</dbReference>
<dbReference type="InterPro" id="IPR011008">
    <property type="entry name" value="Dimeric_a/b-barrel"/>
</dbReference>
<feature type="domain" description="HTH asnC-type" evidence="4">
    <location>
        <begin position="7"/>
        <end position="68"/>
    </location>
</feature>
<dbReference type="Gene3D" id="1.10.10.10">
    <property type="entry name" value="Winged helix-like DNA-binding domain superfamily/Winged helix DNA-binding domain"/>
    <property type="match status" value="1"/>
</dbReference>
<dbReference type="SMART" id="SM00344">
    <property type="entry name" value="HTH_ASNC"/>
    <property type="match status" value="1"/>
</dbReference>
<dbReference type="GO" id="GO:0005829">
    <property type="term" value="C:cytosol"/>
    <property type="evidence" value="ECO:0007669"/>
    <property type="project" value="TreeGrafter"/>
</dbReference>
<dbReference type="SUPFAM" id="SSF54909">
    <property type="entry name" value="Dimeric alpha+beta barrel"/>
    <property type="match status" value="1"/>
</dbReference>
<evidence type="ECO:0000256" key="1">
    <source>
        <dbReference type="ARBA" id="ARBA00023015"/>
    </source>
</evidence>
<evidence type="ECO:0000256" key="3">
    <source>
        <dbReference type="ARBA" id="ARBA00023163"/>
    </source>
</evidence>
<comment type="caution">
    <text evidence="5">The sequence shown here is derived from an EMBL/GenBank/DDBJ whole genome shotgun (WGS) entry which is preliminary data.</text>
</comment>
<keyword evidence="1" id="KW-0805">Transcription regulation</keyword>
<dbReference type="AlphaFoldDB" id="A0A7Y7WPP9"/>
<evidence type="ECO:0000313" key="6">
    <source>
        <dbReference type="Proteomes" id="UP000522864"/>
    </source>
</evidence>
<dbReference type="InterPro" id="IPR019888">
    <property type="entry name" value="Tscrpt_reg_AsnC-like"/>
</dbReference>
<reference evidence="5 6" key="1">
    <citation type="submission" date="2020-04" db="EMBL/GenBank/DDBJ databases">
        <title>Molecular characterization of pseudomonads from Agaricus bisporus reveal novel blotch 2 pathogens in Western Europe.</title>
        <authorList>
            <person name="Taparia T."/>
            <person name="Krijger M."/>
            <person name="Haynes E."/>
            <person name="Elpinstone J.G."/>
            <person name="Noble R."/>
            <person name="Van Der Wolf J."/>
        </authorList>
    </citation>
    <scope>NUCLEOTIDE SEQUENCE [LARGE SCALE GENOMIC DNA]</scope>
    <source>
        <strain evidence="5 6">G9001</strain>
    </source>
</reference>
<dbReference type="GO" id="GO:0043200">
    <property type="term" value="P:response to amino acid"/>
    <property type="evidence" value="ECO:0007669"/>
    <property type="project" value="TreeGrafter"/>
</dbReference>
<accession>A0A7Y7WPP9</accession>
<dbReference type="SUPFAM" id="SSF46785">
    <property type="entry name" value="Winged helix' DNA-binding domain"/>
    <property type="match status" value="1"/>
</dbReference>
<sequence length="165" mass="18692">MKVDTTLDTFDLALLDILQRDNTMPLRKLSEQVHRSSASIQRRIQRLQKIGVICANTAVINPTKVGQIITLVVEVHADRTQATDLNVMKVSFSGPEIQQCYYVTGDADFLLVLTVADMGEFQEIAQRLFYNNPNVKWFRTIVVMDRVKATLDVRVLETPTPNGDR</sequence>